<evidence type="ECO:0000256" key="4">
    <source>
        <dbReference type="ARBA" id="ARBA00022989"/>
    </source>
</evidence>
<evidence type="ECO:0000256" key="1">
    <source>
        <dbReference type="ARBA" id="ARBA00004651"/>
    </source>
</evidence>
<keyword evidence="4 9" id="KW-1133">Transmembrane helix</keyword>
<evidence type="ECO:0000313" key="11">
    <source>
        <dbReference type="EMBL" id="KAJ8298413.1"/>
    </source>
</evidence>
<keyword evidence="12" id="KW-1185">Reference proteome</keyword>
<feature type="transmembrane region" description="Helical" evidence="9">
    <location>
        <begin position="56"/>
        <end position="79"/>
    </location>
</feature>
<evidence type="ECO:0000259" key="10">
    <source>
        <dbReference type="PROSITE" id="PS50262"/>
    </source>
</evidence>
<dbReference type="Gene3D" id="1.20.1070.10">
    <property type="entry name" value="Rhodopsin 7-helix transmembrane proteins"/>
    <property type="match status" value="1"/>
</dbReference>
<proteinExistence type="predicted"/>
<keyword evidence="3 9" id="KW-0812">Transmembrane</keyword>
<feature type="transmembrane region" description="Helical" evidence="9">
    <location>
        <begin position="20"/>
        <end position="49"/>
    </location>
</feature>
<dbReference type="PROSITE" id="PS50262">
    <property type="entry name" value="G_PROTEIN_RECEP_F1_2"/>
    <property type="match status" value="1"/>
</dbReference>
<protein>
    <recommendedName>
        <fullName evidence="10">G-protein coupled receptors family 1 profile domain-containing protein</fullName>
    </recommendedName>
</protein>
<dbReference type="PANTHER" id="PTHR24247:SF195">
    <property type="entry name" value="G-PROTEIN COUPLED RECEPTORS FAMILY 1 PROFILE DOMAIN-CONTAINING PROTEIN"/>
    <property type="match status" value="1"/>
</dbReference>
<evidence type="ECO:0000256" key="9">
    <source>
        <dbReference type="SAM" id="Phobius"/>
    </source>
</evidence>
<keyword evidence="8" id="KW-0807">Transducer</keyword>
<feature type="domain" description="G-protein coupled receptors family 1 profile" evidence="10">
    <location>
        <begin position="40"/>
        <end position="245"/>
    </location>
</feature>
<keyword evidence="5" id="KW-0297">G-protein coupled receptor</keyword>
<gene>
    <name evidence="11" type="ORF">KUTeg_024944</name>
</gene>
<accession>A0ABQ9DYW1</accession>
<dbReference type="InterPro" id="IPR000276">
    <property type="entry name" value="GPCR_Rhodpsn"/>
</dbReference>
<name>A0ABQ9DYW1_TEGGR</name>
<dbReference type="EMBL" id="JARBDR010000923">
    <property type="protein sequence ID" value="KAJ8298413.1"/>
    <property type="molecule type" value="Genomic_DNA"/>
</dbReference>
<comment type="subcellular location">
    <subcellularLocation>
        <location evidence="1">Cell membrane</location>
        <topology evidence="1">Multi-pass membrane protein</topology>
    </subcellularLocation>
</comment>
<evidence type="ECO:0000256" key="3">
    <source>
        <dbReference type="ARBA" id="ARBA00022692"/>
    </source>
</evidence>
<keyword evidence="6 9" id="KW-0472">Membrane</keyword>
<evidence type="ECO:0000256" key="2">
    <source>
        <dbReference type="ARBA" id="ARBA00022475"/>
    </source>
</evidence>
<evidence type="ECO:0000256" key="5">
    <source>
        <dbReference type="ARBA" id="ARBA00023040"/>
    </source>
</evidence>
<keyword evidence="2" id="KW-1003">Cell membrane</keyword>
<evidence type="ECO:0000256" key="7">
    <source>
        <dbReference type="ARBA" id="ARBA00023170"/>
    </source>
</evidence>
<dbReference type="PANTHER" id="PTHR24247">
    <property type="entry name" value="5-HYDROXYTRYPTAMINE RECEPTOR"/>
    <property type="match status" value="1"/>
</dbReference>
<sequence length="245" mass="28212">MADNTTEMLTSEDEEDSLPLSVQLIAGLIIIMVIFTALVGNVLTIAAFIRDKQLRVVYNIYIVNLAIADLLIACVSMPFYAVYTLTRYSWPFGYHFCKLYMVIDFTICLESVLIVMILSYDRLLLIKQGTVYLQKETITRASVKIAVSWVIAFLLYSPAIIGWDLWTGENTNEERDCDVQFAYDFGFTTATAVCEFIIPFFVITILNSILYKEIRKRRKIISKTRPSKNSTEKNYVIKTKKHFRK</sequence>
<comment type="caution">
    <text evidence="11">The sequence shown here is derived from an EMBL/GenBank/DDBJ whole genome shotgun (WGS) entry which is preliminary data.</text>
</comment>
<feature type="transmembrane region" description="Helical" evidence="9">
    <location>
        <begin position="99"/>
        <end position="120"/>
    </location>
</feature>
<dbReference type="InterPro" id="IPR017452">
    <property type="entry name" value="GPCR_Rhodpsn_7TM"/>
</dbReference>
<dbReference type="PRINTS" id="PR00237">
    <property type="entry name" value="GPCRRHODOPSN"/>
</dbReference>
<dbReference type="Proteomes" id="UP001217089">
    <property type="component" value="Unassembled WGS sequence"/>
</dbReference>
<dbReference type="Pfam" id="PF00001">
    <property type="entry name" value="7tm_1"/>
    <property type="match status" value="1"/>
</dbReference>
<feature type="transmembrane region" description="Helical" evidence="9">
    <location>
        <begin position="181"/>
        <end position="210"/>
    </location>
</feature>
<evidence type="ECO:0000256" key="6">
    <source>
        <dbReference type="ARBA" id="ARBA00023136"/>
    </source>
</evidence>
<organism evidence="11 12">
    <name type="scientific">Tegillarca granosa</name>
    <name type="common">Malaysian cockle</name>
    <name type="synonym">Anadara granosa</name>
    <dbReference type="NCBI Taxonomy" id="220873"/>
    <lineage>
        <taxon>Eukaryota</taxon>
        <taxon>Metazoa</taxon>
        <taxon>Spiralia</taxon>
        <taxon>Lophotrochozoa</taxon>
        <taxon>Mollusca</taxon>
        <taxon>Bivalvia</taxon>
        <taxon>Autobranchia</taxon>
        <taxon>Pteriomorphia</taxon>
        <taxon>Arcoida</taxon>
        <taxon>Arcoidea</taxon>
        <taxon>Arcidae</taxon>
        <taxon>Tegillarca</taxon>
    </lineage>
</organism>
<feature type="transmembrane region" description="Helical" evidence="9">
    <location>
        <begin position="141"/>
        <end position="161"/>
    </location>
</feature>
<evidence type="ECO:0000256" key="8">
    <source>
        <dbReference type="ARBA" id="ARBA00023224"/>
    </source>
</evidence>
<reference evidence="11 12" key="1">
    <citation type="submission" date="2022-12" db="EMBL/GenBank/DDBJ databases">
        <title>Chromosome-level genome of Tegillarca granosa.</title>
        <authorList>
            <person name="Kim J."/>
        </authorList>
    </citation>
    <scope>NUCLEOTIDE SEQUENCE [LARGE SCALE GENOMIC DNA]</scope>
    <source>
        <strain evidence="11">Teg-2019</strain>
        <tissue evidence="11">Adductor muscle</tissue>
    </source>
</reference>
<dbReference type="SUPFAM" id="SSF81321">
    <property type="entry name" value="Family A G protein-coupled receptor-like"/>
    <property type="match status" value="1"/>
</dbReference>
<evidence type="ECO:0000313" key="12">
    <source>
        <dbReference type="Proteomes" id="UP001217089"/>
    </source>
</evidence>
<keyword evidence="7" id="KW-0675">Receptor</keyword>